<feature type="region of interest" description="Disordered" evidence="2">
    <location>
        <begin position="412"/>
        <end position="433"/>
    </location>
</feature>
<gene>
    <name evidence="4" type="ORF">JNB61_15400</name>
</gene>
<dbReference type="Pfam" id="PF02720">
    <property type="entry name" value="DUF222"/>
    <property type="match status" value="1"/>
</dbReference>
<dbReference type="InterPro" id="IPR003870">
    <property type="entry name" value="DUF222"/>
</dbReference>
<dbReference type="RefSeq" id="WP_220340171.1">
    <property type="nucleotide sequence ID" value="NZ_JAEUAX010000009.1"/>
</dbReference>
<evidence type="ECO:0000259" key="3">
    <source>
        <dbReference type="SMART" id="SM00507"/>
    </source>
</evidence>
<evidence type="ECO:0000256" key="1">
    <source>
        <dbReference type="SAM" id="Coils"/>
    </source>
</evidence>
<keyword evidence="1" id="KW-0175">Coiled coil</keyword>
<proteinExistence type="predicted"/>
<dbReference type="SMART" id="SM00507">
    <property type="entry name" value="HNHc"/>
    <property type="match status" value="1"/>
</dbReference>
<dbReference type="InterPro" id="IPR003615">
    <property type="entry name" value="HNH_nuc"/>
</dbReference>
<dbReference type="Gene3D" id="1.10.30.50">
    <property type="match status" value="1"/>
</dbReference>
<evidence type="ECO:0000313" key="4">
    <source>
        <dbReference type="EMBL" id="MBW9111163.1"/>
    </source>
</evidence>
<feature type="coiled-coil region" evidence="1">
    <location>
        <begin position="19"/>
        <end position="46"/>
    </location>
</feature>
<name>A0ABS7I4Y1_9MICO</name>
<sequence>MCSTDALHCDDAAMIVGELARVRRAQAALEAERTRLLDELRRVSENHQEQIVSYDPGSPAAKKAARGKDVATDAADWVARSTQAEVACVLRVTERQAADLLREARVLCADLPATMTALASGEISYKHATALVEDAEMFTPLHRAAFEDAVLAGRLDVTAGRFAHRCRRIREHLDPDTIQERAHGAMQSRDVTVHPARDGMGWLMVYGPIMQIHLAHTLLTGTAKDEQEAGDPRTLGQLRFDALIDALLRNDRPLGVPDSADPAKSLRPVRVDVTVTVPALTLLGQGDEPAVLDGYGPIPLDVARTLAAGATSWRRVLTHPVTGIRLVYDRTTYKTPAALRAWLADRDGTCRFPGCDTPATGCETDHNLAWEHGGCTDHDNLAHLCKKHHRLKHHTRWTARLDEELLTWTSPTGHEYTTSTREDRAPALTPLRT</sequence>
<protein>
    <submittedName>
        <fullName evidence="4">DUF222 domain-containing protein</fullName>
    </submittedName>
</protein>
<comment type="caution">
    <text evidence="4">The sequence shown here is derived from an EMBL/GenBank/DDBJ whole genome shotgun (WGS) entry which is preliminary data.</text>
</comment>
<organism evidence="4 5">
    <name type="scientific">Microbacterium ureisolvens</name>
    <dbReference type="NCBI Taxonomy" id="2781186"/>
    <lineage>
        <taxon>Bacteria</taxon>
        <taxon>Bacillati</taxon>
        <taxon>Actinomycetota</taxon>
        <taxon>Actinomycetes</taxon>
        <taxon>Micrococcales</taxon>
        <taxon>Microbacteriaceae</taxon>
        <taxon>Microbacterium</taxon>
    </lineage>
</organism>
<dbReference type="CDD" id="cd00085">
    <property type="entry name" value="HNHc"/>
    <property type="match status" value="1"/>
</dbReference>
<evidence type="ECO:0000313" key="5">
    <source>
        <dbReference type="Proteomes" id="UP000777440"/>
    </source>
</evidence>
<evidence type="ECO:0000256" key="2">
    <source>
        <dbReference type="SAM" id="MobiDB-lite"/>
    </source>
</evidence>
<dbReference type="Proteomes" id="UP000777440">
    <property type="component" value="Unassembled WGS sequence"/>
</dbReference>
<keyword evidence="5" id="KW-1185">Reference proteome</keyword>
<feature type="domain" description="HNH nuclease" evidence="3">
    <location>
        <begin position="338"/>
        <end position="390"/>
    </location>
</feature>
<reference evidence="4 5" key="1">
    <citation type="journal article" date="2021" name="MBio">
        <title>Poor Competitiveness of Bradyrhizobium in Pigeon Pea Root Colonization in Indian Soils.</title>
        <authorList>
            <person name="Chalasani D."/>
            <person name="Basu A."/>
            <person name="Pullabhotla S.V.S.R.N."/>
            <person name="Jorrin B."/>
            <person name="Neal A.L."/>
            <person name="Poole P.S."/>
            <person name="Podile A.R."/>
            <person name="Tkacz A."/>
        </authorList>
    </citation>
    <scope>NUCLEOTIDE SEQUENCE [LARGE SCALE GENOMIC DNA]</scope>
    <source>
        <strain evidence="4 5">HU12</strain>
    </source>
</reference>
<dbReference type="EMBL" id="JAEUAX010000009">
    <property type="protein sequence ID" value="MBW9111163.1"/>
    <property type="molecule type" value="Genomic_DNA"/>
</dbReference>
<accession>A0ABS7I4Y1</accession>